<dbReference type="Proteomes" id="UP000215367">
    <property type="component" value="Unassembled WGS sequence"/>
</dbReference>
<evidence type="ECO:0000256" key="1">
    <source>
        <dbReference type="SAM" id="MobiDB-lite"/>
    </source>
</evidence>
<dbReference type="RefSeq" id="WP_094302426.1">
    <property type="nucleotide sequence ID" value="NZ_NOWT01000004.1"/>
</dbReference>
<organism evidence="2 3">
    <name type="scientific">Azospirillum brasilense</name>
    <dbReference type="NCBI Taxonomy" id="192"/>
    <lineage>
        <taxon>Bacteria</taxon>
        <taxon>Pseudomonadati</taxon>
        <taxon>Pseudomonadota</taxon>
        <taxon>Alphaproteobacteria</taxon>
        <taxon>Rhodospirillales</taxon>
        <taxon>Azospirillaceae</taxon>
        <taxon>Azospirillum</taxon>
    </lineage>
</organism>
<geneLocation type="plasmid" evidence="2">
    <name>unnamed</name>
</geneLocation>
<feature type="region of interest" description="Disordered" evidence="1">
    <location>
        <begin position="95"/>
        <end position="115"/>
    </location>
</feature>
<comment type="caution">
    <text evidence="2">The sequence shown here is derived from an EMBL/GenBank/DDBJ whole genome shotgun (WGS) entry which is preliminary data.</text>
</comment>
<evidence type="ECO:0000313" key="2">
    <source>
        <dbReference type="EMBL" id="OYD85044.1"/>
    </source>
</evidence>
<protein>
    <submittedName>
        <fullName evidence="2">Uncharacterized protein</fullName>
    </submittedName>
</protein>
<proteinExistence type="predicted"/>
<dbReference type="AlphaFoldDB" id="A0A235HI09"/>
<keyword evidence="2" id="KW-0614">Plasmid</keyword>
<accession>A0A235HI09</accession>
<name>A0A235HI09_AZOBR</name>
<dbReference type="EMBL" id="NOWT01000004">
    <property type="protein sequence ID" value="OYD85044.1"/>
    <property type="molecule type" value="Genomic_DNA"/>
</dbReference>
<sequence>MSGVTNNRFFGARSWREAKPVVLHPRFFDGFRDFLDGRPFDYRGLDGWPLLDQHRYENGRELAAECRAAGIAVRWGERTRIPRGLKELVAGRARRREKPRMALKSAGRPRDCRSG</sequence>
<gene>
    <name evidence="2" type="ORF">CHT98_06385</name>
</gene>
<evidence type="ECO:0000313" key="3">
    <source>
        <dbReference type="Proteomes" id="UP000215367"/>
    </source>
</evidence>
<reference evidence="2 3" key="1">
    <citation type="submission" date="2017-07" db="EMBL/GenBank/DDBJ databases">
        <title>Whole genome sequence of Azospirillum brasilense 2A1, a potential biofertilizer strain.</title>
        <authorList>
            <person name="Fontana C.A."/>
            <person name="Toffoli L.M."/>
            <person name="Salazar S.M."/>
            <person name="Puglisi E."/>
            <person name="Pedraza R."/>
            <person name="Bassi D."/>
            <person name="Cocconcelli P.S."/>
        </authorList>
    </citation>
    <scope>NUCLEOTIDE SEQUENCE [LARGE SCALE GENOMIC DNA]</scope>
    <source>
        <strain evidence="2 3">2A1</strain>
        <plasmid evidence="2">unnamed</plasmid>
    </source>
</reference>